<sequence length="91" mass="9295">MAAVQGLAAVVEMLVDHGASINHVEGCRGTALAGAAAGGWPVIVRMLLDRGAIPAARALELAERNSARYRSDPELLAGFSQVIAMLKAAGA</sequence>
<evidence type="ECO:0000313" key="2">
    <source>
        <dbReference type="Proteomes" id="UP000658656"/>
    </source>
</evidence>
<name>A0A8H9J0L4_9PSEU</name>
<evidence type="ECO:0000313" key="1">
    <source>
        <dbReference type="EMBL" id="GHF69631.1"/>
    </source>
</evidence>
<gene>
    <name evidence="1" type="ORF">GCM10017566_49150</name>
</gene>
<reference evidence="1" key="2">
    <citation type="submission" date="2020-09" db="EMBL/GenBank/DDBJ databases">
        <authorList>
            <person name="Sun Q."/>
            <person name="Zhou Y."/>
        </authorList>
    </citation>
    <scope>NUCLEOTIDE SEQUENCE</scope>
    <source>
        <strain evidence="1">CGMCC 4.7679</strain>
    </source>
</reference>
<keyword evidence="2" id="KW-1185">Reference proteome</keyword>
<proteinExistence type="predicted"/>
<dbReference type="AlphaFoldDB" id="A0A8H9J0L4"/>
<protein>
    <recommendedName>
        <fullName evidence="3">Ankyrin repeat domain-containing protein</fullName>
    </recommendedName>
</protein>
<evidence type="ECO:0008006" key="3">
    <source>
        <dbReference type="Google" id="ProtNLM"/>
    </source>
</evidence>
<organism evidence="1 2">
    <name type="scientific">Amycolatopsis bartoniae</name>
    <dbReference type="NCBI Taxonomy" id="941986"/>
    <lineage>
        <taxon>Bacteria</taxon>
        <taxon>Bacillati</taxon>
        <taxon>Actinomycetota</taxon>
        <taxon>Actinomycetes</taxon>
        <taxon>Pseudonocardiales</taxon>
        <taxon>Pseudonocardiaceae</taxon>
        <taxon>Amycolatopsis</taxon>
    </lineage>
</organism>
<dbReference type="Gene3D" id="1.25.40.20">
    <property type="entry name" value="Ankyrin repeat-containing domain"/>
    <property type="match status" value="1"/>
</dbReference>
<reference evidence="1" key="1">
    <citation type="journal article" date="2014" name="Int. J. Syst. Evol. Microbiol.">
        <title>Complete genome sequence of Corynebacterium casei LMG S-19264T (=DSM 44701T), isolated from a smear-ripened cheese.</title>
        <authorList>
            <consortium name="US DOE Joint Genome Institute (JGI-PGF)"/>
            <person name="Walter F."/>
            <person name="Albersmeier A."/>
            <person name="Kalinowski J."/>
            <person name="Ruckert C."/>
        </authorList>
    </citation>
    <scope>NUCLEOTIDE SEQUENCE</scope>
    <source>
        <strain evidence="1">CGMCC 4.7679</strain>
    </source>
</reference>
<dbReference type="InterPro" id="IPR036770">
    <property type="entry name" value="Ankyrin_rpt-contain_sf"/>
</dbReference>
<dbReference type="EMBL" id="BNAV01000008">
    <property type="protein sequence ID" value="GHF69631.1"/>
    <property type="molecule type" value="Genomic_DNA"/>
</dbReference>
<dbReference type="SUPFAM" id="SSF48403">
    <property type="entry name" value="Ankyrin repeat"/>
    <property type="match status" value="1"/>
</dbReference>
<accession>A0A8H9J0L4</accession>
<comment type="caution">
    <text evidence="1">The sequence shown here is derived from an EMBL/GenBank/DDBJ whole genome shotgun (WGS) entry which is preliminary data.</text>
</comment>
<dbReference type="RefSeq" id="WP_145934411.1">
    <property type="nucleotide sequence ID" value="NZ_BNAV01000008.1"/>
</dbReference>
<dbReference type="Proteomes" id="UP000658656">
    <property type="component" value="Unassembled WGS sequence"/>
</dbReference>